<reference evidence="2 3" key="1">
    <citation type="journal article" date="2022" name="bioRxiv">
        <title>Genomics of Preaxostyla Flagellates Illuminates Evolutionary Transitions and the Path Towards Mitochondrial Loss.</title>
        <authorList>
            <person name="Novak L.V.F."/>
            <person name="Treitli S.C."/>
            <person name="Pyrih J."/>
            <person name="Halakuc P."/>
            <person name="Pipaliya S.V."/>
            <person name="Vacek V."/>
            <person name="Brzon O."/>
            <person name="Soukal P."/>
            <person name="Eme L."/>
            <person name="Dacks J.B."/>
            <person name="Karnkowska A."/>
            <person name="Elias M."/>
            <person name="Hampl V."/>
        </authorList>
    </citation>
    <scope>NUCLEOTIDE SEQUENCE [LARGE SCALE GENOMIC DNA]</scope>
    <source>
        <strain evidence="2">NAU3</strain>
        <tissue evidence="2">Gut</tissue>
    </source>
</reference>
<feature type="compositionally biased region" description="Acidic residues" evidence="1">
    <location>
        <begin position="254"/>
        <end position="268"/>
    </location>
</feature>
<dbReference type="EMBL" id="JARBJD010000108">
    <property type="protein sequence ID" value="KAK2952100.1"/>
    <property type="molecule type" value="Genomic_DNA"/>
</dbReference>
<feature type="compositionally biased region" description="Basic residues" evidence="1">
    <location>
        <begin position="783"/>
        <end position="805"/>
    </location>
</feature>
<protein>
    <submittedName>
        <fullName evidence="2">Uncharacterized protein</fullName>
    </submittedName>
</protein>
<comment type="caution">
    <text evidence="2">The sequence shown here is derived from an EMBL/GenBank/DDBJ whole genome shotgun (WGS) entry which is preliminary data.</text>
</comment>
<evidence type="ECO:0000313" key="2">
    <source>
        <dbReference type="EMBL" id="KAK2952100.1"/>
    </source>
</evidence>
<feature type="region of interest" description="Disordered" evidence="1">
    <location>
        <begin position="610"/>
        <end position="841"/>
    </location>
</feature>
<feature type="region of interest" description="Disordered" evidence="1">
    <location>
        <begin position="431"/>
        <end position="452"/>
    </location>
</feature>
<feature type="compositionally biased region" description="Basic and acidic residues" evidence="1">
    <location>
        <begin position="610"/>
        <end position="622"/>
    </location>
</feature>
<dbReference type="Proteomes" id="UP001281761">
    <property type="component" value="Unassembled WGS sequence"/>
</dbReference>
<feature type="compositionally biased region" description="Basic and acidic residues" evidence="1">
    <location>
        <begin position="269"/>
        <end position="348"/>
    </location>
</feature>
<accession>A0ABQ9XKU7</accession>
<gene>
    <name evidence="2" type="ORF">BLNAU_12951</name>
</gene>
<feature type="compositionally biased region" description="Basic and acidic residues" evidence="1">
    <location>
        <begin position="630"/>
        <end position="687"/>
    </location>
</feature>
<feature type="compositionally biased region" description="Low complexity" evidence="1">
    <location>
        <begin position="762"/>
        <end position="774"/>
    </location>
</feature>
<evidence type="ECO:0000313" key="3">
    <source>
        <dbReference type="Proteomes" id="UP001281761"/>
    </source>
</evidence>
<feature type="region of interest" description="Disordered" evidence="1">
    <location>
        <begin position="231"/>
        <end position="394"/>
    </location>
</feature>
<keyword evidence="3" id="KW-1185">Reference proteome</keyword>
<feature type="compositionally biased region" description="Acidic residues" evidence="1">
    <location>
        <begin position="365"/>
        <end position="392"/>
    </location>
</feature>
<proteinExistence type="predicted"/>
<organism evidence="2 3">
    <name type="scientific">Blattamonas nauphoetae</name>
    <dbReference type="NCBI Taxonomy" id="2049346"/>
    <lineage>
        <taxon>Eukaryota</taxon>
        <taxon>Metamonada</taxon>
        <taxon>Preaxostyla</taxon>
        <taxon>Oxymonadida</taxon>
        <taxon>Blattamonas</taxon>
    </lineage>
</organism>
<feature type="compositionally biased region" description="Polar residues" evidence="1">
    <location>
        <begin position="806"/>
        <end position="817"/>
    </location>
</feature>
<sequence>MSKVTLPKPAEIVQIIHDSFTDESVAFVDNVVVVSEACKKENYCNEILSKNCLPIIVDCLTFNEVESIICVLGILINLTKTKKSAVPYDKTAIIDHLIAIFDAQESPDEYPEGDYAETYSFAKKLITFLLKQKCYKGTLPREEEFLNSLSRLFTDNITKINLDVFHGLKDTKKWDKIPIDPTTKKLYEKAKDKDYQYGPEEPFAPNQPIFTNHFLNEKLPSLRILLAEKDNPQPPAENQLDGLSIAGPSQVENDPSEPENEPSDPEEDKEPKPAPKKASKETKEKDKPRKGKDKSPSEEPEPVQEKKKDTSKQKEKTEPSSKTDKKTKGTSKHKVEEEETPAKQDKKKEKSKHKPKPPPPPPESESSEDSASDDDEETSSDEDLEPKDEIDETLLVLQRTATTIHQLAKFQMVGGMKPSERDEMRFSERMLQPNDDLPRSKKSKSRNNQSFVLTSNSVRSMTRQQKQLLGTLVGANPEAAIKKKEGKDPSESVYLRFLPLSLSILSSACIIKQHLRESYAASPLSSSQRGMVDEYHARQELLEKDKEIAELRSQLSSVLQDGGVVDDTYFLKSQRDKLQRELEQSHQRLANVEQTERRLNEQKDKLEAEKRSLEMDNDRLRDNVSQLTSRIREAESNLRDEERKREEAERSRRKAKSEADRMKEKVEDLRESHRQLRKEQAKEESRRATSNLSRSNRSLNRSRRYSPSSQSESDSLHSFTSHDDHSDSFAGRGRSKSRRRDTGRASGHSRSVNRGRSRDQSQSDSDTFSHNSDSNSHESSNRQHYRMKSQSRSRHNSRSPQKKSRGSSSPEYSTRKSGNGYHDRSLHSSQHGSSQKRRRYD</sequence>
<name>A0ABQ9XKU7_9EUKA</name>
<evidence type="ECO:0000256" key="1">
    <source>
        <dbReference type="SAM" id="MobiDB-lite"/>
    </source>
</evidence>
<feature type="compositionally biased region" description="Low complexity" evidence="1">
    <location>
        <begin position="688"/>
        <end position="719"/>
    </location>
</feature>